<protein>
    <submittedName>
        <fullName evidence="1">Uncharacterized protein</fullName>
    </submittedName>
</protein>
<proteinExistence type="predicted"/>
<dbReference type="EMBL" id="CALSDN010000005">
    <property type="protein sequence ID" value="CAH6721215.1"/>
    <property type="molecule type" value="Genomic_DNA"/>
</dbReference>
<gene>
    <name evidence="1" type="ORF">CLIB1444_05S06128</name>
</gene>
<reference evidence="1" key="1">
    <citation type="submission" date="2022-06" db="EMBL/GenBank/DDBJ databases">
        <authorList>
            <person name="Legras J.-L."/>
            <person name="Devillers H."/>
            <person name="Grondin C."/>
        </authorList>
    </citation>
    <scope>NUCLEOTIDE SEQUENCE</scope>
    <source>
        <strain evidence="1">CLIB 1444</strain>
    </source>
</reference>
<keyword evidence="2" id="KW-1185">Reference proteome</keyword>
<comment type="caution">
    <text evidence="1">The sequence shown here is derived from an EMBL/GenBank/DDBJ whole genome shotgun (WGS) entry which is preliminary data.</text>
</comment>
<organism evidence="1 2">
    <name type="scientific">[Candida] jaroonii</name>
    <dbReference type="NCBI Taxonomy" id="467808"/>
    <lineage>
        <taxon>Eukaryota</taxon>
        <taxon>Fungi</taxon>
        <taxon>Dikarya</taxon>
        <taxon>Ascomycota</taxon>
        <taxon>Saccharomycotina</taxon>
        <taxon>Pichiomycetes</taxon>
        <taxon>Debaryomycetaceae</taxon>
        <taxon>Yamadazyma</taxon>
    </lineage>
</organism>
<evidence type="ECO:0000313" key="2">
    <source>
        <dbReference type="Proteomes" id="UP001152531"/>
    </source>
</evidence>
<accession>A0ACA9Y877</accession>
<dbReference type="Proteomes" id="UP001152531">
    <property type="component" value="Unassembled WGS sequence"/>
</dbReference>
<name>A0ACA9Y877_9ASCO</name>
<evidence type="ECO:0000313" key="1">
    <source>
        <dbReference type="EMBL" id="CAH6721215.1"/>
    </source>
</evidence>
<sequence length="270" mass="31137">MASRGYKISHRSLSKNGWLSSKDLYALAQEILQPEYQSKSFYDKSILERPRRNIFESKNSQLSRILDDETLVHYEEKLGDRTKCIHDFVGEEFKISNKEAIAVLCGSTDSKIPLTPVSSIRSMENLKSIYLDSYKLRLMGQSVFQKTRDAMILFGDVQFLATPWDDIMGYLTQMNHPSIILTFMKNNSMYKSLIPVRGVFRVSKDNEQQQLAIKMREKTAIDSFHLLLGILVIKYGQENVVENFIVPKILDGRNGIIELIMNRINKRNVT</sequence>